<evidence type="ECO:0000256" key="4">
    <source>
        <dbReference type="ARBA" id="ARBA00022989"/>
    </source>
</evidence>
<comment type="subcellular location">
    <subcellularLocation>
        <location evidence="1">Cell membrane</location>
        <topology evidence="1">Multi-pass membrane protein</topology>
    </subcellularLocation>
</comment>
<proteinExistence type="predicted"/>
<protein>
    <submittedName>
        <fullName evidence="8">FtsX-like permease family protein</fullName>
    </submittedName>
</protein>
<comment type="caution">
    <text evidence="8">The sequence shown here is derived from an EMBL/GenBank/DDBJ whole genome shotgun (WGS) entry which is preliminary data.</text>
</comment>
<evidence type="ECO:0000256" key="2">
    <source>
        <dbReference type="ARBA" id="ARBA00022475"/>
    </source>
</evidence>
<keyword evidence="4 6" id="KW-1133">Transmembrane helix</keyword>
<evidence type="ECO:0000256" key="1">
    <source>
        <dbReference type="ARBA" id="ARBA00004651"/>
    </source>
</evidence>
<dbReference type="Pfam" id="PF02687">
    <property type="entry name" value="FtsX"/>
    <property type="match status" value="1"/>
</dbReference>
<dbReference type="InterPro" id="IPR003838">
    <property type="entry name" value="ABC3_permease_C"/>
</dbReference>
<evidence type="ECO:0000256" key="3">
    <source>
        <dbReference type="ARBA" id="ARBA00022692"/>
    </source>
</evidence>
<feature type="transmembrane region" description="Helical" evidence="6">
    <location>
        <begin position="389"/>
        <end position="406"/>
    </location>
</feature>
<feature type="transmembrane region" description="Helical" evidence="6">
    <location>
        <begin position="465"/>
        <end position="484"/>
    </location>
</feature>
<organism evidence="8 9">
    <name type="scientific">Colwellia demingiae</name>
    <dbReference type="NCBI Taxonomy" id="89401"/>
    <lineage>
        <taxon>Bacteria</taxon>
        <taxon>Pseudomonadati</taxon>
        <taxon>Pseudomonadota</taxon>
        <taxon>Gammaproteobacteria</taxon>
        <taxon>Alteromonadales</taxon>
        <taxon>Colwelliaceae</taxon>
        <taxon>Colwellia</taxon>
    </lineage>
</organism>
<dbReference type="InterPro" id="IPR038766">
    <property type="entry name" value="Membrane_comp_ABC_pdt"/>
</dbReference>
<feature type="domain" description="ABC3 transporter permease C-terminal" evidence="7">
    <location>
        <begin position="707"/>
        <end position="819"/>
    </location>
</feature>
<keyword evidence="2" id="KW-1003">Cell membrane</keyword>
<feature type="transmembrane region" description="Helical" evidence="6">
    <location>
        <begin position="703"/>
        <end position="726"/>
    </location>
</feature>
<keyword evidence="9" id="KW-1185">Reference proteome</keyword>
<dbReference type="GO" id="GO:0005886">
    <property type="term" value="C:plasma membrane"/>
    <property type="evidence" value="ECO:0007669"/>
    <property type="project" value="UniProtKB-SubCell"/>
</dbReference>
<feature type="transmembrane region" description="Helical" evidence="6">
    <location>
        <begin position="790"/>
        <end position="811"/>
    </location>
</feature>
<evidence type="ECO:0000313" key="8">
    <source>
        <dbReference type="EMBL" id="TWX65211.1"/>
    </source>
</evidence>
<feature type="transmembrane region" description="Helical" evidence="6">
    <location>
        <begin position="254"/>
        <end position="277"/>
    </location>
</feature>
<feature type="transmembrane region" description="Helical" evidence="6">
    <location>
        <begin position="310"/>
        <end position="333"/>
    </location>
</feature>
<feature type="transmembrane region" description="Helical" evidence="6">
    <location>
        <begin position="24"/>
        <end position="41"/>
    </location>
</feature>
<name>A0A5C6Q8U9_9GAMM</name>
<accession>A0A5C6Q8U9</accession>
<evidence type="ECO:0000256" key="5">
    <source>
        <dbReference type="ARBA" id="ARBA00023136"/>
    </source>
</evidence>
<dbReference type="Proteomes" id="UP000321822">
    <property type="component" value="Unassembled WGS sequence"/>
</dbReference>
<dbReference type="EMBL" id="VOLT01000011">
    <property type="protein sequence ID" value="TWX65211.1"/>
    <property type="molecule type" value="Genomic_DNA"/>
</dbReference>
<sequence length="827" mass="92998">MLNHHMQLAWHYFAQEYRQPHQQLLRWVQAILMIFIVTLSLSSNTIQKYLQGNLQNLLGADAVLTQKDNLTTNQFTSLTHLSENVVKTLQINATLTYNGKWQRSKLKAVGSDYPLQGKLLTSTSLQSPATVTNGGPNAGNIWLDSRLFASLALSIGDAINIGELTFIVSKVLIHEPDRLMEGHNVSMRAIVNIDDMEKLAFPTDLIQHRYLVSASKSQIQQLIEWQQAQLPAAKIHHKQGDHPLASFWQRTENFLGLASIILFFMAAIAIEQIAQVHLKKEQYFSAVCMSLGATKATGLQLSLIKWLINILLLIPVVAILSSVFHWLILGWLSETFVEITWQLELWLTAKTIAICVLLFAVFHAPVWLTLWQTSVAKLFHQNQKNMSLGFIKLCALVVLVLVAVKYSDNGLLTLMLVGSISITILLMAAISWTVLTLGEKATQGFSGLIPFTLFMMKQRLLSKSTQILGIGLSTFLLLFTLMLLKDLGDTMVSYQRTHDGNVMVSQASQPEMEAIKQWSKDHNISLRQTKPYLYAKVVKINDQALSKFTEKPSDSLATLSRSIRLHWSQTIPNNNHLVQGQWWQKETKNWQQISLEEEVMTDLGLSLGDKLTFIIHQQSYTFTITASHVYKSGAGSITFWVQMPQAAIQHINAPQYNMASLELNDDQWPLLSQLWTNHPSIRMVSLQELTKQFDDILGMITKVISGFAVMIILLAIIVILSSINALESKEKKKNSVIMSFGFLKSTCLQLNIIEWLITALIIAIGSIAGTYITGMLIYQSQFSLTYQPNLFILFITLAIILSTVTLLGVYASRHSLKSSVKQLMFDV</sequence>
<dbReference type="AlphaFoldDB" id="A0A5C6Q8U9"/>
<dbReference type="OrthoDB" id="5292592at2"/>
<reference evidence="8 9" key="1">
    <citation type="submission" date="2019-07" db="EMBL/GenBank/DDBJ databases">
        <title>Genomes of sea-ice associated Colwellia species.</title>
        <authorList>
            <person name="Bowman J.P."/>
        </authorList>
    </citation>
    <scope>NUCLEOTIDE SEQUENCE [LARGE SCALE GENOMIC DNA]</scope>
    <source>
        <strain evidence="8 9">ACAM 459</strain>
    </source>
</reference>
<feature type="transmembrane region" description="Helical" evidence="6">
    <location>
        <begin position="747"/>
        <end position="778"/>
    </location>
</feature>
<gene>
    <name evidence="8" type="ORF">ESZ36_18195</name>
</gene>
<evidence type="ECO:0000313" key="9">
    <source>
        <dbReference type="Proteomes" id="UP000321822"/>
    </source>
</evidence>
<evidence type="ECO:0000256" key="6">
    <source>
        <dbReference type="SAM" id="Phobius"/>
    </source>
</evidence>
<feature type="transmembrane region" description="Helical" evidence="6">
    <location>
        <begin position="345"/>
        <end position="368"/>
    </location>
</feature>
<keyword evidence="5 6" id="KW-0472">Membrane</keyword>
<feature type="transmembrane region" description="Helical" evidence="6">
    <location>
        <begin position="412"/>
        <end position="435"/>
    </location>
</feature>
<dbReference type="PANTHER" id="PTHR30287:SF1">
    <property type="entry name" value="INNER MEMBRANE PROTEIN"/>
    <property type="match status" value="1"/>
</dbReference>
<dbReference type="RefSeq" id="WP_146790501.1">
    <property type="nucleotide sequence ID" value="NZ_VOLT01000011.1"/>
</dbReference>
<dbReference type="PANTHER" id="PTHR30287">
    <property type="entry name" value="MEMBRANE COMPONENT OF PREDICTED ABC SUPERFAMILY METABOLITE UPTAKE TRANSPORTER"/>
    <property type="match status" value="1"/>
</dbReference>
<evidence type="ECO:0000259" key="7">
    <source>
        <dbReference type="Pfam" id="PF02687"/>
    </source>
</evidence>
<keyword evidence="3 6" id="KW-0812">Transmembrane</keyword>